<dbReference type="Pfam" id="PF08808">
    <property type="entry name" value="RES"/>
    <property type="match status" value="1"/>
</dbReference>
<proteinExistence type="predicted"/>
<dbReference type="EMBL" id="CP042382">
    <property type="protein sequence ID" value="QEA39356.1"/>
    <property type="molecule type" value="Genomic_DNA"/>
</dbReference>
<gene>
    <name evidence="2" type="ORF">FGL86_09885</name>
</gene>
<reference evidence="2 3" key="1">
    <citation type="submission" date="2019-06" db="EMBL/GenBank/DDBJ databases">
        <title>Genome analyses of bacteria isolated from kimchi.</title>
        <authorList>
            <person name="Lee S."/>
            <person name="Ahn S."/>
            <person name="Roh S."/>
        </authorList>
    </citation>
    <scope>NUCLEOTIDE SEQUENCE [LARGE SCALE GENOMIC DNA]</scope>
    <source>
        <strain evidence="2 3">CBA4606</strain>
    </source>
</reference>
<organism evidence="2 3">
    <name type="scientific">Pistricoccus aurantiacus</name>
    <dbReference type="NCBI Taxonomy" id="1883414"/>
    <lineage>
        <taxon>Bacteria</taxon>
        <taxon>Pseudomonadati</taxon>
        <taxon>Pseudomonadota</taxon>
        <taxon>Gammaproteobacteria</taxon>
        <taxon>Oceanospirillales</taxon>
        <taxon>Halomonadaceae</taxon>
        <taxon>Pistricoccus</taxon>
    </lineage>
</organism>
<dbReference type="AlphaFoldDB" id="A0A5B8SRU4"/>
<dbReference type="InterPro" id="IPR014914">
    <property type="entry name" value="RES_dom"/>
</dbReference>
<name>A0A5B8SRU4_9GAMM</name>
<evidence type="ECO:0000313" key="2">
    <source>
        <dbReference type="EMBL" id="QEA39356.1"/>
    </source>
</evidence>
<accession>A0A5B8SRU4</accession>
<evidence type="ECO:0000259" key="1">
    <source>
        <dbReference type="Pfam" id="PF08808"/>
    </source>
</evidence>
<protein>
    <recommendedName>
        <fullName evidence="1">RES domain-containing protein</fullName>
    </recommendedName>
</protein>
<keyword evidence="3" id="KW-1185">Reference proteome</keyword>
<dbReference type="OrthoDB" id="9789501at2"/>
<dbReference type="Proteomes" id="UP000321272">
    <property type="component" value="Chromosome"/>
</dbReference>
<feature type="domain" description="RES" evidence="1">
    <location>
        <begin position="10"/>
        <end position="79"/>
    </location>
</feature>
<evidence type="ECO:0000313" key="3">
    <source>
        <dbReference type="Proteomes" id="UP000321272"/>
    </source>
</evidence>
<sequence length="88" mass="10180">MRVELPKDVNVRDVRADLPAGWNDNLAITRRIGDAWLKEAETLLLQVPTVIVPYNCNYIFNPLHSDAARVELTHFKFPVDPRLFQFDC</sequence>
<dbReference type="KEGG" id="paur:FGL86_09885"/>